<proteinExistence type="inferred from homology"/>
<name>A0A7C1JBH4_9CHLR</name>
<evidence type="ECO:0000259" key="8">
    <source>
        <dbReference type="PROSITE" id="PS50928"/>
    </source>
</evidence>
<dbReference type="PANTHER" id="PTHR43744:SF6">
    <property type="entry name" value="ABC TRANSPORTER PERMEASE PROTEIN YESQ-RELATED"/>
    <property type="match status" value="1"/>
</dbReference>
<evidence type="ECO:0000313" key="9">
    <source>
        <dbReference type="EMBL" id="HDX32203.1"/>
    </source>
</evidence>
<evidence type="ECO:0000256" key="5">
    <source>
        <dbReference type="ARBA" id="ARBA00022989"/>
    </source>
</evidence>
<dbReference type="PANTHER" id="PTHR43744">
    <property type="entry name" value="ABC TRANSPORTER PERMEASE PROTEIN MG189-RELATED-RELATED"/>
    <property type="match status" value="1"/>
</dbReference>
<dbReference type="AlphaFoldDB" id="A0A7C1JBH4"/>
<dbReference type="EMBL" id="DSMG01000119">
    <property type="protein sequence ID" value="HDX32203.1"/>
    <property type="molecule type" value="Genomic_DNA"/>
</dbReference>
<dbReference type="GO" id="GO:0055085">
    <property type="term" value="P:transmembrane transport"/>
    <property type="evidence" value="ECO:0007669"/>
    <property type="project" value="InterPro"/>
</dbReference>
<comment type="subcellular location">
    <subcellularLocation>
        <location evidence="1 7">Cell membrane</location>
        <topology evidence="1 7">Multi-pass membrane protein</topology>
    </subcellularLocation>
</comment>
<evidence type="ECO:0000256" key="3">
    <source>
        <dbReference type="ARBA" id="ARBA00022475"/>
    </source>
</evidence>
<comment type="similarity">
    <text evidence="7">Belongs to the binding-protein-dependent transport system permease family.</text>
</comment>
<accession>A0A7C1JBH4</accession>
<evidence type="ECO:0000256" key="2">
    <source>
        <dbReference type="ARBA" id="ARBA00022448"/>
    </source>
</evidence>
<dbReference type="PROSITE" id="PS50928">
    <property type="entry name" value="ABC_TM1"/>
    <property type="match status" value="1"/>
</dbReference>
<feature type="transmembrane region" description="Helical" evidence="7">
    <location>
        <begin position="18"/>
        <end position="41"/>
    </location>
</feature>
<feature type="transmembrane region" description="Helical" evidence="7">
    <location>
        <begin position="153"/>
        <end position="172"/>
    </location>
</feature>
<sequence>MQAVSTERRRSRSIRWSVIVRSIVVTLVTAFLAFLFLLPFFNMVFTSLKTTAQMMQPGAPVWPAIPGVFEYEGKELELYLVPMEDGSVRELAIVRKGRQQSTFIDPDHPEAGEIEWSGSWRALQRPWQLHPAWGNYREAWEKIDFPILFRNTLAIALIGLTGTVISSTLVAYGFARFRFPGRGFLFTLLLSTIFLPAAVTIVPTYAFFVAINWVGTWLPLTVPHFFSNAYNVFLLRQYMMTIPREIDEAAQMDGANPFRILISILLPQCAPVVLAVALFHLVFAWNDYFGPLLYLSTRFDLQPIAVALPRFNNLYGSNPPLIQAASLMAMALPVLLFFFAQRVFMQGVVITGVEK</sequence>
<dbReference type="SUPFAM" id="SSF161098">
    <property type="entry name" value="MetI-like"/>
    <property type="match status" value="1"/>
</dbReference>
<keyword evidence="6 7" id="KW-0472">Membrane</keyword>
<feature type="transmembrane region" description="Helical" evidence="7">
    <location>
        <begin position="217"/>
        <end position="239"/>
    </location>
</feature>
<protein>
    <submittedName>
        <fullName evidence="9">Carbohydrate ABC transporter permease</fullName>
    </submittedName>
</protein>
<keyword evidence="2 7" id="KW-0813">Transport</keyword>
<feature type="transmembrane region" description="Helical" evidence="7">
    <location>
        <begin position="184"/>
        <end position="211"/>
    </location>
</feature>
<dbReference type="Gene3D" id="1.10.3720.10">
    <property type="entry name" value="MetI-like"/>
    <property type="match status" value="1"/>
</dbReference>
<dbReference type="CDD" id="cd06261">
    <property type="entry name" value="TM_PBP2"/>
    <property type="match status" value="1"/>
</dbReference>
<dbReference type="GO" id="GO:0005886">
    <property type="term" value="C:plasma membrane"/>
    <property type="evidence" value="ECO:0007669"/>
    <property type="project" value="UniProtKB-SubCell"/>
</dbReference>
<evidence type="ECO:0000256" key="1">
    <source>
        <dbReference type="ARBA" id="ARBA00004651"/>
    </source>
</evidence>
<feature type="transmembrane region" description="Helical" evidence="7">
    <location>
        <begin position="260"/>
        <end position="285"/>
    </location>
</feature>
<dbReference type="InterPro" id="IPR035906">
    <property type="entry name" value="MetI-like_sf"/>
</dbReference>
<keyword evidence="4 7" id="KW-0812">Transmembrane</keyword>
<feature type="domain" description="ABC transmembrane type-1" evidence="8">
    <location>
        <begin position="149"/>
        <end position="340"/>
    </location>
</feature>
<organism evidence="9">
    <name type="scientific">Caldilinea aerophila</name>
    <dbReference type="NCBI Taxonomy" id="133453"/>
    <lineage>
        <taxon>Bacteria</taxon>
        <taxon>Bacillati</taxon>
        <taxon>Chloroflexota</taxon>
        <taxon>Caldilineae</taxon>
        <taxon>Caldilineales</taxon>
        <taxon>Caldilineaceae</taxon>
        <taxon>Caldilinea</taxon>
    </lineage>
</organism>
<feature type="transmembrane region" description="Helical" evidence="7">
    <location>
        <begin position="321"/>
        <end position="340"/>
    </location>
</feature>
<evidence type="ECO:0000256" key="7">
    <source>
        <dbReference type="RuleBase" id="RU363032"/>
    </source>
</evidence>
<dbReference type="Pfam" id="PF00528">
    <property type="entry name" value="BPD_transp_1"/>
    <property type="match status" value="1"/>
</dbReference>
<evidence type="ECO:0000256" key="6">
    <source>
        <dbReference type="ARBA" id="ARBA00023136"/>
    </source>
</evidence>
<keyword evidence="5 7" id="KW-1133">Transmembrane helix</keyword>
<reference evidence="9" key="1">
    <citation type="journal article" date="2020" name="mSystems">
        <title>Genome- and Community-Level Interaction Insights into Carbon Utilization and Element Cycling Functions of Hydrothermarchaeota in Hydrothermal Sediment.</title>
        <authorList>
            <person name="Zhou Z."/>
            <person name="Liu Y."/>
            <person name="Xu W."/>
            <person name="Pan J."/>
            <person name="Luo Z.H."/>
            <person name="Li M."/>
        </authorList>
    </citation>
    <scope>NUCLEOTIDE SEQUENCE [LARGE SCALE GENOMIC DNA]</scope>
    <source>
        <strain evidence="9">SpSt-289</strain>
    </source>
</reference>
<comment type="caution">
    <text evidence="9">The sequence shown here is derived from an EMBL/GenBank/DDBJ whole genome shotgun (WGS) entry which is preliminary data.</text>
</comment>
<gene>
    <name evidence="9" type="ORF">ENQ20_12075</name>
</gene>
<evidence type="ECO:0000256" key="4">
    <source>
        <dbReference type="ARBA" id="ARBA00022692"/>
    </source>
</evidence>
<dbReference type="InterPro" id="IPR000515">
    <property type="entry name" value="MetI-like"/>
</dbReference>
<keyword evidence="3" id="KW-1003">Cell membrane</keyword>